<dbReference type="EMBL" id="JBHLZP010000055">
    <property type="protein sequence ID" value="MFB9832630.1"/>
    <property type="molecule type" value="Genomic_DNA"/>
</dbReference>
<dbReference type="InterPro" id="IPR000835">
    <property type="entry name" value="HTH_MarR-typ"/>
</dbReference>
<dbReference type="Pfam" id="PF01047">
    <property type="entry name" value="MarR"/>
    <property type="match status" value="1"/>
</dbReference>
<organism evidence="6 7">
    <name type="scientific">Actinoallomurus acaciae</name>
    <dbReference type="NCBI Taxonomy" id="502577"/>
    <lineage>
        <taxon>Bacteria</taxon>
        <taxon>Bacillati</taxon>
        <taxon>Actinomycetota</taxon>
        <taxon>Actinomycetes</taxon>
        <taxon>Streptosporangiales</taxon>
        <taxon>Thermomonosporaceae</taxon>
        <taxon>Actinoallomurus</taxon>
    </lineage>
</organism>
<feature type="region of interest" description="Disordered" evidence="4">
    <location>
        <begin position="43"/>
        <end position="89"/>
    </location>
</feature>
<comment type="caution">
    <text evidence="6">The sequence shown here is derived from an EMBL/GenBank/DDBJ whole genome shotgun (WGS) entry which is preliminary data.</text>
</comment>
<feature type="compositionally biased region" description="Basic and acidic residues" evidence="4">
    <location>
        <begin position="78"/>
        <end position="89"/>
    </location>
</feature>
<dbReference type="InterPro" id="IPR023187">
    <property type="entry name" value="Tscrpt_reg_MarR-type_CS"/>
</dbReference>
<dbReference type="PANTHER" id="PTHR39515:SF2">
    <property type="entry name" value="HTH-TYPE TRANSCRIPTIONAL REGULATOR RV0880"/>
    <property type="match status" value="1"/>
</dbReference>
<name>A0ABV5YC71_9ACTN</name>
<dbReference type="RefSeq" id="WP_378198689.1">
    <property type="nucleotide sequence ID" value="NZ_JBHLZP010000055.1"/>
</dbReference>
<evidence type="ECO:0000313" key="6">
    <source>
        <dbReference type="EMBL" id="MFB9832630.1"/>
    </source>
</evidence>
<dbReference type="Gene3D" id="1.10.10.10">
    <property type="entry name" value="Winged helix-like DNA-binding domain superfamily/Winged helix DNA-binding domain"/>
    <property type="match status" value="1"/>
</dbReference>
<dbReference type="PROSITE" id="PS50995">
    <property type="entry name" value="HTH_MARR_2"/>
    <property type="match status" value="1"/>
</dbReference>
<evidence type="ECO:0000256" key="3">
    <source>
        <dbReference type="ARBA" id="ARBA00023163"/>
    </source>
</evidence>
<evidence type="ECO:0000259" key="5">
    <source>
        <dbReference type="PROSITE" id="PS50995"/>
    </source>
</evidence>
<proteinExistence type="predicted"/>
<dbReference type="Proteomes" id="UP001589627">
    <property type="component" value="Unassembled WGS sequence"/>
</dbReference>
<keyword evidence="7" id="KW-1185">Reference proteome</keyword>
<dbReference type="Gene3D" id="1.10.287.100">
    <property type="match status" value="1"/>
</dbReference>
<keyword evidence="1" id="KW-0805">Transcription regulation</keyword>
<evidence type="ECO:0000256" key="4">
    <source>
        <dbReference type="SAM" id="MobiDB-lite"/>
    </source>
</evidence>
<dbReference type="PROSITE" id="PS01117">
    <property type="entry name" value="HTH_MARR_1"/>
    <property type="match status" value="1"/>
</dbReference>
<reference evidence="6 7" key="1">
    <citation type="submission" date="2024-09" db="EMBL/GenBank/DDBJ databases">
        <authorList>
            <person name="Sun Q."/>
            <person name="Mori K."/>
        </authorList>
    </citation>
    <scope>NUCLEOTIDE SEQUENCE [LARGE SCALE GENOMIC DNA]</scope>
    <source>
        <strain evidence="6 7">TBRC 0563</strain>
    </source>
</reference>
<dbReference type="InterPro" id="IPR052526">
    <property type="entry name" value="HTH-type_Bedaq_tolerance"/>
</dbReference>
<dbReference type="InterPro" id="IPR036390">
    <property type="entry name" value="WH_DNA-bd_sf"/>
</dbReference>
<evidence type="ECO:0000313" key="7">
    <source>
        <dbReference type="Proteomes" id="UP001589627"/>
    </source>
</evidence>
<evidence type="ECO:0000256" key="1">
    <source>
        <dbReference type="ARBA" id="ARBA00023015"/>
    </source>
</evidence>
<gene>
    <name evidence="6" type="ORF">ACFFNX_10570</name>
</gene>
<dbReference type="PANTHER" id="PTHR39515">
    <property type="entry name" value="CONSERVED PROTEIN"/>
    <property type="match status" value="1"/>
</dbReference>
<accession>A0ABV5YC71</accession>
<dbReference type="SUPFAM" id="SSF46785">
    <property type="entry name" value="Winged helix' DNA-binding domain"/>
    <property type="match status" value="1"/>
</dbReference>
<sequence>MTDDPGMEDVAAALLVSMSMFRRRMRQVPVQEELTLPETAALSRLDRSGPTTASAMARAEQISPQSMGATLGALESRGLVDRRPDPEDGRRVVLSVTEAGRALLRDKRTARIRQIAQVLAGEFTPEEQRHLMAAAPLIERLAQSI</sequence>
<dbReference type="SMART" id="SM00347">
    <property type="entry name" value="HTH_MARR"/>
    <property type="match status" value="1"/>
</dbReference>
<feature type="domain" description="HTH marR-type" evidence="5">
    <location>
        <begin position="7"/>
        <end position="140"/>
    </location>
</feature>
<evidence type="ECO:0000256" key="2">
    <source>
        <dbReference type="ARBA" id="ARBA00023125"/>
    </source>
</evidence>
<dbReference type="InterPro" id="IPR036388">
    <property type="entry name" value="WH-like_DNA-bd_sf"/>
</dbReference>
<keyword evidence="3" id="KW-0804">Transcription</keyword>
<protein>
    <submittedName>
        <fullName evidence="6">MarR family winged helix-turn-helix transcriptional regulator</fullName>
    </submittedName>
</protein>
<keyword evidence="2" id="KW-0238">DNA-binding</keyword>